<dbReference type="Proteomes" id="UP000290288">
    <property type="component" value="Unassembled WGS sequence"/>
</dbReference>
<dbReference type="InterPro" id="IPR002848">
    <property type="entry name" value="Translin_fam"/>
</dbReference>
<evidence type="ECO:0000256" key="1">
    <source>
        <dbReference type="ARBA" id="ARBA00004123"/>
    </source>
</evidence>
<sequence>MDSTDHLKLVFQDFRDEIDAHNDRRERLIKASRDITSLSKKTIFLLHRSVLEAESLDEKQVYVKAAKKGYQKLKEVQSIYATLKPELEGDRFWQYERQVSPGLQEYIEALSFAYYLEHGSLIPFSEVQKSISDSSGNPYFPLTVSDYLLGLSDLTGELMRFAISGLSRKGGRKKALEVCAFVRGCKSDFERFTPNIYELRKKQAVTSTSLEKIEDSKYHAVLSKL</sequence>
<dbReference type="GO" id="GO:0043565">
    <property type="term" value="F:sequence-specific DNA binding"/>
    <property type="evidence" value="ECO:0007669"/>
    <property type="project" value="InterPro"/>
</dbReference>
<evidence type="ECO:0000256" key="2">
    <source>
        <dbReference type="ARBA" id="ARBA00004496"/>
    </source>
</evidence>
<dbReference type="InterPro" id="IPR016069">
    <property type="entry name" value="Translin_C"/>
</dbReference>
<dbReference type="SUPFAM" id="SSF74784">
    <property type="entry name" value="Translin"/>
    <property type="match status" value="1"/>
</dbReference>
<name>A0A4Q2DB62_9AGAR</name>
<keyword evidence="4" id="KW-0963">Cytoplasm</keyword>
<evidence type="ECO:0000256" key="3">
    <source>
        <dbReference type="ARBA" id="ARBA00005902"/>
    </source>
</evidence>
<dbReference type="Gene3D" id="1.20.58.190">
    <property type="entry name" value="Translin, domain 1"/>
    <property type="match status" value="1"/>
</dbReference>
<dbReference type="STRING" id="2316362.A0A4Q2DB62"/>
<reference evidence="6 7" key="1">
    <citation type="submission" date="2019-01" db="EMBL/GenBank/DDBJ databases">
        <title>Draft genome sequence of Psathyrella aberdarensis IHI B618.</title>
        <authorList>
            <person name="Buettner E."/>
            <person name="Kellner H."/>
        </authorList>
    </citation>
    <scope>NUCLEOTIDE SEQUENCE [LARGE SCALE GENOMIC DNA]</scope>
    <source>
        <strain evidence="6 7">IHI B618</strain>
    </source>
</reference>
<dbReference type="AlphaFoldDB" id="A0A4Q2DB62"/>
<dbReference type="InterPro" id="IPR016068">
    <property type="entry name" value="Translin_N"/>
</dbReference>
<evidence type="ECO:0000313" key="7">
    <source>
        <dbReference type="Proteomes" id="UP000290288"/>
    </source>
</evidence>
<dbReference type="PANTHER" id="PTHR10741">
    <property type="entry name" value="TRANSLIN AND TRANSLIN ASSOCIATED PROTEIN X"/>
    <property type="match status" value="1"/>
</dbReference>
<dbReference type="Gene3D" id="1.20.58.200">
    <property type="entry name" value="Translin, domain 2"/>
    <property type="match status" value="1"/>
</dbReference>
<keyword evidence="7" id="KW-1185">Reference proteome</keyword>
<evidence type="ECO:0000256" key="5">
    <source>
        <dbReference type="ARBA" id="ARBA00023242"/>
    </source>
</evidence>
<comment type="caution">
    <text evidence="6">The sequence shown here is derived from an EMBL/GenBank/DDBJ whole genome shotgun (WGS) entry which is preliminary data.</text>
</comment>
<evidence type="ECO:0000313" key="6">
    <source>
        <dbReference type="EMBL" id="RXW16589.1"/>
    </source>
</evidence>
<gene>
    <name evidence="6" type="ORF">EST38_g9265</name>
</gene>
<comment type="subcellular location">
    <subcellularLocation>
        <location evidence="2">Cytoplasm</location>
    </subcellularLocation>
    <subcellularLocation>
        <location evidence="1">Nucleus</location>
    </subcellularLocation>
</comment>
<accession>A0A4Q2DB62</accession>
<organism evidence="6 7">
    <name type="scientific">Candolleomyces aberdarensis</name>
    <dbReference type="NCBI Taxonomy" id="2316362"/>
    <lineage>
        <taxon>Eukaryota</taxon>
        <taxon>Fungi</taxon>
        <taxon>Dikarya</taxon>
        <taxon>Basidiomycota</taxon>
        <taxon>Agaricomycotina</taxon>
        <taxon>Agaricomycetes</taxon>
        <taxon>Agaricomycetidae</taxon>
        <taxon>Agaricales</taxon>
        <taxon>Agaricineae</taxon>
        <taxon>Psathyrellaceae</taxon>
        <taxon>Candolleomyces</taxon>
    </lineage>
</organism>
<comment type="similarity">
    <text evidence="3">Belongs to the translin family.</text>
</comment>
<dbReference type="InterPro" id="IPR036081">
    <property type="entry name" value="Translin_sf"/>
</dbReference>
<protein>
    <recommendedName>
        <fullName evidence="8">Translin</fullName>
    </recommendedName>
</protein>
<dbReference type="Pfam" id="PF01997">
    <property type="entry name" value="Translin"/>
    <property type="match status" value="1"/>
</dbReference>
<evidence type="ECO:0008006" key="8">
    <source>
        <dbReference type="Google" id="ProtNLM"/>
    </source>
</evidence>
<dbReference type="GO" id="GO:0005634">
    <property type="term" value="C:nucleus"/>
    <property type="evidence" value="ECO:0007669"/>
    <property type="project" value="UniProtKB-SubCell"/>
</dbReference>
<dbReference type="EMBL" id="SDEE01000422">
    <property type="protein sequence ID" value="RXW16589.1"/>
    <property type="molecule type" value="Genomic_DNA"/>
</dbReference>
<dbReference type="GO" id="GO:0005737">
    <property type="term" value="C:cytoplasm"/>
    <property type="evidence" value="ECO:0007669"/>
    <property type="project" value="UniProtKB-SubCell"/>
</dbReference>
<proteinExistence type="inferred from homology"/>
<evidence type="ECO:0000256" key="4">
    <source>
        <dbReference type="ARBA" id="ARBA00022490"/>
    </source>
</evidence>
<dbReference type="CDD" id="cd14820">
    <property type="entry name" value="TRAX"/>
    <property type="match status" value="1"/>
</dbReference>
<dbReference type="OrthoDB" id="31005at2759"/>
<keyword evidence="5" id="KW-0539">Nucleus</keyword>